<evidence type="ECO:0000313" key="5">
    <source>
        <dbReference type="EMBL" id="QSX31408.1"/>
    </source>
</evidence>
<dbReference type="InterPro" id="IPR017927">
    <property type="entry name" value="FAD-bd_FR_type"/>
</dbReference>
<evidence type="ECO:0000259" key="3">
    <source>
        <dbReference type="PROSITE" id="PS51085"/>
    </source>
</evidence>
<dbReference type="Gene3D" id="3.10.20.30">
    <property type="match status" value="1"/>
</dbReference>
<dbReference type="CDD" id="cd06194">
    <property type="entry name" value="FNR_N-term_Iron_sulfur_binding"/>
    <property type="match status" value="1"/>
</dbReference>
<dbReference type="InterPro" id="IPR012675">
    <property type="entry name" value="Beta-grasp_dom_sf"/>
</dbReference>
<dbReference type="Pfam" id="PF00970">
    <property type="entry name" value="FAD_binding_6"/>
    <property type="match status" value="1"/>
</dbReference>
<dbReference type="InterPro" id="IPR017938">
    <property type="entry name" value="Riboflavin_synthase-like_b-brl"/>
</dbReference>
<gene>
    <name evidence="5" type="ORF">JYB88_07195</name>
</gene>
<dbReference type="InterPro" id="IPR050415">
    <property type="entry name" value="MRET"/>
</dbReference>
<dbReference type="SUPFAM" id="SSF54292">
    <property type="entry name" value="2Fe-2S ferredoxin-like"/>
    <property type="match status" value="1"/>
</dbReference>
<evidence type="ECO:0000256" key="1">
    <source>
        <dbReference type="ARBA" id="ARBA00023075"/>
    </source>
</evidence>
<dbReference type="InterPro" id="IPR036010">
    <property type="entry name" value="2Fe-2S_ferredoxin-like_sf"/>
</dbReference>
<proteinExistence type="predicted"/>
<evidence type="ECO:0000259" key="4">
    <source>
        <dbReference type="PROSITE" id="PS51384"/>
    </source>
</evidence>
<feature type="domain" description="2Fe-2S ferredoxin-type" evidence="3">
    <location>
        <begin position="1"/>
        <end position="88"/>
    </location>
</feature>
<dbReference type="SUPFAM" id="SSF63380">
    <property type="entry name" value="Riboflavin synthase domain-like"/>
    <property type="match status" value="1"/>
</dbReference>
<dbReference type="Gene3D" id="2.40.30.10">
    <property type="entry name" value="Translation factors"/>
    <property type="match status" value="1"/>
</dbReference>
<dbReference type="InterPro" id="IPR001433">
    <property type="entry name" value="OxRdtase_FAD/NAD-bd"/>
</dbReference>
<dbReference type="PRINTS" id="PR00410">
    <property type="entry name" value="PHEHYDRXLASE"/>
</dbReference>
<dbReference type="SUPFAM" id="SSF52343">
    <property type="entry name" value="Ferredoxin reductase-like, C-terminal NADP-linked domain"/>
    <property type="match status" value="1"/>
</dbReference>
<dbReference type="PANTHER" id="PTHR47354">
    <property type="entry name" value="NADH OXIDOREDUCTASE HCR"/>
    <property type="match status" value="1"/>
</dbReference>
<dbReference type="PROSITE" id="PS51384">
    <property type="entry name" value="FAD_FR"/>
    <property type="match status" value="1"/>
</dbReference>
<evidence type="ECO:0000313" key="6">
    <source>
        <dbReference type="Proteomes" id="UP000663281"/>
    </source>
</evidence>
<sequence>MTRFILDDSNFNALPGETVLAALRRHGATVNYSCTKGQCRSCLLQHKAGPIPRQAQRGLEAGLKQAGLVLACQCPARDKLVLASLDQAFYQAAVIVDKQWLTDSVVRLVLKPGTPLHFRAGQCLSLLVPGMFSRTYGIASRENAETLTLHIRRKHNGKLSHWLFHEAKVGEQLQLSQPWGECCYRAEFVEDELIVVAGGTGIGPAAAIVEEAMASGHRGKIYLYHHGRNLEDLYLHRELLRRMLERRELHYQALISSRSEADRIDNNRVILAEPQDIVPARHSLERHHRLFILGEPAMVAAVREMAFLAALPMDRIHVMGFEYRDLRRSPR</sequence>
<dbReference type="Gene3D" id="3.40.50.80">
    <property type="entry name" value="Nucleotide-binding domain of ferredoxin-NADP reductase (FNR) module"/>
    <property type="match status" value="1"/>
</dbReference>
<dbReference type="PANTHER" id="PTHR47354:SF5">
    <property type="entry name" value="PROTEIN RFBI"/>
    <property type="match status" value="1"/>
</dbReference>
<evidence type="ECO:0000256" key="2">
    <source>
        <dbReference type="ARBA" id="ARBA00034078"/>
    </source>
</evidence>
<dbReference type="InterPro" id="IPR008333">
    <property type="entry name" value="Cbr1-like_FAD-bd_dom"/>
</dbReference>
<comment type="cofactor">
    <cofactor evidence="2">
        <name>[2Fe-2S] cluster</name>
        <dbReference type="ChEBI" id="CHEBI:190135"/>
    </cofactor>
</comment>
<dbReference type="GO" id="GO:0016491">
    <property type="term" value="F:oxidoreductase activity"/>
    <property type="evidence" value="ECO:0007669"/>
    <property type="project" value="InterPro"/>
</dbReference>
<dbReference type="KEGG" id="scyp:JYB88_07195"/>
<dbReference type="InterPro" id="IPR001041">
    <property type="entry name" value="2Fe-2S_ferredoxin-type"/>
</dbReference>
<reference evidence="5 6" key="1">
    <citation type="submission" date="2021-03" db="EMBL/GenBank/DDBJ databases">
        <title>Novel species identification of genus Shewanella.</title>
        <authorList>
            <person name="Liu G."/>
            <person name="Zhang Q."/>
        </authorList>
    </citation>
    <scope>NUCLEOTIDE SEQUENCE [LARGE SCALE GENOMIC DNA]</scope>
    <source>
        <strain evidence="5 6">FJAT-53726</strain>
    </source>
</reference>
<dbReference type="PROSITE" id="PS51085">
    <property type="entry name" value="2FE2S_FER_2"/>
    <property type="match status" value="1"/>
</dbReference>
<dbReference type="Pfam" id="PF00111">
    <property type="entry name" value="Fer2"/>
    <property type="match status" value="1"/>
</dbReference>
<dbReference type="EMBL" id="CP071504">
    <property type="protein sequence ID" value="QSX31408.1"/>
    <property type="molecule type" value="Genomic_DNA"/>
</dbReference>
<dbReference type="GO" id="GO:0051536">
    <property type="term" value="F:iron-sulfur cluster binding"/>
    <property type="evidence" value="ECO:0007669"/>
    <property type="project" value="InterPro"/>
</dbReference>
<dbReference type="InterPro" id="IPR039261">
    <property type="entry name" value="FNR_nucleotide-bd"/>
</dbReference>
<dbReference type="Proteomes" id="UP000663281">
    <property type="component" value="Chromosome"/>
</dbReference>
<dbReference type="RefSeq" id="WP_207325967.1">
    <property type="nucleotide sequence ID" value="NZ_CP071504.1"/>
</dbReference>
<dbReference type="Pfam" id="PF00175">
    <property type="entry name" value="NAD_binding_1"/>
    <property type="match status" value="1"/>
</dbReference>
<organism evidence="5 6">
    <name type="scientific">Shewanella cyperi</name>
    <dbReference type="NCBI Taxonomy" id="2814292"/>
    <lineage>
        <taxon>Bacteria</taxon>
        <taxon>Pseudomonadati</taxon>
        <taxon>Pseudomonadota</taxon>
        <taxon>Gammaproteobacteria</taxon>
        <taxon>Alteromonadales</taxon>
        <taxon>Shewanellaceae</taxon>
        <taxon>Shewanella</taxon>
    </lineage>
</organism>
<name>A0A974XQ72_9GAMM</name>
<accession>A0A974XQ72</accession>
<feature type="domain" description="FAD-binding FR-type" evidence="4">
    <location>
        <begin position="88"/>
        <end position="185"/>
    </location>
</feature>
<keyword evidence="1" id="KW-0830">Ubiquinone</keyword>
<dbReference type="AlphaFoldDB" id="A0A974XQ72"/>
<dbReference type="CDD" id="cd00207">
    <property type="entry name" value="fer2"/>
    <property type="match status" value="1"/>
</dbReference>
<keyword evidence="6" id="KW-1185">Reference proteome</keyword>
<protein>
    <submittedName>
        <fullName evidence="5">2Fe-2S iron-sulfur cluster binding domain-containing protein</fullName>
    </submittedName>
</protein>